<dbReference type="Proteomes" id="UP000516444">
    <property type="component" value="Chromosome"/>
</dbReference>
<feature type="transmembrane region" description="Helical" evidence="2">
    <location>
        <begin position="148"/>
        <end position="174"/>
    </location>
</feature>
<evidence type="ECO:0000256" key="2">
    <source>
        <dbReference type="SAM" id="Phobius"/>
    </source>
</evidence>
<feature type="region of interest" description="Disordered" evidence="1">
    <location>
        <begin position="223"/>
        <end position="245"/>
    </location>
</feature>
<organism evidence="4 5">
    <name type="scientific">Streptomyces aurantiacus</name>
    <dbReference type="NCBI Taxonomy" id="47760"/>
    <lineage>
        <taxon>Bacteria</taxon>
        <taxon>Bacillati</taxon>
        <taxon>Actinomycetota</taxon>
        <taxon>Actinomycetes</taxon>
        <taxon>Kitasatosporales</taxon>
        <taxon>Streptomycetaceae</taxon>
        <taxon>Streptomyces</taxon>
        <taxon>Streptomyces aurantiacus group</taxon>
    </lineage>
</organism>
<evidence type="ECO:0000313" key="4">
    <source>
        <dbReference type="EMBL" id="BCL27358.1"/>
    </source>
</evidence>
<name>A0A7G1NW67_9ACTN</name>
<evidence type="ECO:0000256" key="1">
    <source>
        <dbReference type="SAM" id="MobiDB-lite"/>
    </source>
</evidence>
<feature type="domain" description="DUF4190" evidence="3">
    <location>
        <begin position="143"/>
        <end position="209"/>
    </location>
</feature>
<evidence type="ECO:0000259" key="3">
    <source>
        <dbReference type="Pfam" id="PF13828"/>
    </source>
</evidence>
<feature type="transmembrane region" description="Helical" evidence="2">
    <location>
        <begin position="194"/>
        <end position="217"/>
    </location>
</feature>
<accession>A0A7G1NW67</accession>
<dbReference type="AlphaFoldDB" id="A0A7G1NW67"/>
<dbReference type="Pfam" id="PF13828">
    <property type="entry name" value="DUF4190"/>
    <property type="match status" value="1"/>
</dbReference>
<keyword evidence="2" id="KW-0812">Transmembrane</keyword>
<dbReference type="KEGG" id="sgm:GCM10017557_22170"/>
<protein>
    <recommendedName>
        <fullName evidence="3">DUF4190 domain-containing protein</fullName>
    </recommendedName>
</protein>
<reference evidence="4 5" key="1">
    <citation type="journal article" date="2014" name="Int. J. Syst. Evol. Microbiol.">
        <title>Complete genome sequence of Corynebacterium casei LMG S-19264T (=DSM 44701T), isolated from a smear-ripened cheese.</title>
        <authorList>
            <consortium name="US DOE Joint Genome Institute (JGI-PGF)"/>
            <person name="Walter F."/>
            <person name="Albersmeier A."/>
            <person name="Kalinowski J."/>
            <person name="Ruckert C."/>
        </authorList>
    </citation>
    <scope>NUCLEOTIDE SEQUENCE [LARGE SCALE GENOMIC DNA]</scope>
    <source>
        <strain evidence="4 5">JCM 4677</strain>
    </source>
</reference>
<feature type="region of interest" description="Disordered" evidence="1">
    <location>
        <begin position="1"/>
        <end position="95"/>
    </location>
</feature>
<dbReference type="InterPro" id="IPR025241">
    <property type="entry name" value="DUF4190"/>
</dbReference>
<keyword evidence="2" id="KW-0472">Membrane</keyword>
<proteinExistence type="predicted"/>
<dbReference type="EMBL" id="AP023440">
    <property type="protein sequence ID" value="BCL27358.1"/>
    <property type="molecule type" value="Genomic_DNA"/>
</dbReference>
<feature type="compositionally biased region" description="Gly residues" evidence="1">
    <location>
        <begin position="227"/>
        <end position="236"/>
    </location>
</feature>
<sequence length="245" mass="23621">MSDDAQTPGAPPAEPGAGARPGVSLGKPAGESNPWAAPADEAPAPKRSSVPPQQSAPPFPGAPGPYAPPGGSAVPPPPVAPGGPGQVPYGYGAGPGYGPEPGPGYGHPAYPGHGHHGPSYGGAPGYGYGYGWSALPVPPNNGLGIASLVLGIVSAVGFCLWPVSLAAGVLALIFGLIGRNKVRRGEATNPGHAVAGIICGAVGVVLAIAFVVVLAVVPDDAGSDDPGTGGETGGDGFSTSLTVDD</sequence>
<dbReference type="RefSeq" id="WP_079103274.1">
    <property type="nucleotide sequence ID" value="NZ_AP023440.1"/>
</dbReference>
<keyword evidence="2" id="KW-1133">Transmembrane helix</keyword>
<evidence type="ECO:0000313" key="5">
    <source>
        <dbReference type="Proteomes" id="UP000516444"/>
    </source>
</evidence>
<dbReference type="OrthoDB" id="4338073at2"/>
<keyword evidence="5" id="KW-1185">Reference proteome</keyword>
<gene>
    <name evidence="4" type="ORF">GCM10017557_22170</name>
</gene>
<feature type="compositionally biased region" description="Pro residues" evidence="1">
    <location>
        <begin position="54"/>
        <end position="81"/>
    </location>
</feature>